<dbReference type="PANTHER" id="PTHR46601:SF1">
    <property type="entry name" value="ADF-H DOMAIN-CONTAINING PROTEIN"/>
    <property type="match status" value="1"/>
</dbReference>
<proteinExistence type="predicted"/>
<gene>
    <name evidence="1" type="ORF">HHI36_018137</name>
</gene>
<dbReference type="PANTHER" id="PTHR46601">
    <property type="entry name" value="ULP_PROTEASE DOMAIN-CONTAINING PROTEIN"/>
    <property type="match status" value="1"/>
</dbReference>
<name>A0ABD2NZ26_9CUCU</name>
<dbReference type="Proteomes" id="UP001516400">
    <property type="component" value="Unassembled WGS sequence"/>
</dbReference>
<evidence type="ECO:0000313" key="2">
    <source>
        <dbReference type="Proteomes" id="UP001516400"/>
    </source>
</evidence>
<organism evidence="1 2">
    <name type="scientific">Cryptolaemus montrouzieri</name>
    <dbReference type="NCBI Taxonomy" id="559131"/>
    <lineage>
        <taxon>Eukaryota</taxon>
        <taxon>Metazoa</taxon>
        <taxon>Ecdysozoa</taxon>
        <taxon>Arthropoda</taxon>
        <taxon>Hexapoda</taxon>
        <taxon>Insecta</taxon>
        <taxon>Pterygota</taxon>
        <taxon>Neoptera</taxon>
        <taxon>Endopterygota</taxon>
        <taxon>Coleoptera</taxon>
        <taxon>Polyphaga</taxon>
        <taxon>Cucujiformia</taxon>
        <taxon>Coccinelloidea</taxon>
        <taxon>Coccinellidae</taxon>
        <taxon>Scymninae</taxon>
        <taxon>Scymnini</taxon>
        <taxon>Cryptolaemus</taxon>
    </lineage>
</organism>
<accession>A0ABD2NZ26</accession>
<reference evidence="1 2" key="1">
    <citation type="journal article" date="2021" name="BMC Biol.">
        <title>Horizontally acquired antibacterial genes associated with adaptive radiation of ladybird beetles.</title>
        <authorList>
            <person name="Li H.S."/>
            <person name="Tang X.F."/>
            <person name="Huang Y.H."/>
            <person name="Xu Z.Y."/>
            <person name="Chen M.L."/>
            <person name="Du X.Y."/>
            <person name="Qiu B.Y."/>
            <person name="Chen P.T."/>
            <person name="Zhang W."/>
            <person name="Slipinski A."/>
            <person name="Escalona H.E."/>
            <person name="Waterhouse R.M."/>
            <person name="Zwick A."/>
            <person name="Pang H."/>
        </authorList>
    </citation>
    <scope>NUCLEOTIDE SEQUENCE [LARGE SCALE GENOMIC DNA]</scope>
    <source>
        <strain evidence="1">SYSU2018</strain>
    </source>
</reference>
<keyword evidence="2" id="KW-1185">Reference proteome</keyword>
<sequence length="130" mass="14699">MDFLGNYCTKYSQEIQAYHFGGSRLQLSLHTVVVYTKSFTKSYCTVSQNTSHSPAAIWVHLQSILKSLPPHITCINFVSDGPVTQYRNETMFHIPASRFHLEVPNVDKFSLNFSESTPDGVSATCYLQML</sequence>
<comment type="caution">
    <text evidence="1">The sequence shown here is derived from an EMBL/GenBank/DDBJ whole genome shotgun (WGS) entry which is preliminary data.</text>
</comment>
<protein>
    <submittedName>
        <fullName evidence="1">Uncharacterized protein</fullName>
    </submittedName>
</protein>
<dbReference type="AlphaFoldDB" id="A0ABD2NZ26"/>
<evidence type="ECO:0000313" key="1">
    <source>
        <dbReference type="EMBL" id="KAL3283966.1"/>
    </source>
</evidence>
<dbReference type="EMBL" id="JABFTP020000165">
    <property type="protein sequence ID" value="KAL3283966.1"/>
    <property type="molecule type" value="Genomic_DNA"/>
</dbReference>